<accession>C5KPB9</accession>
<dbReference type="GO" id="GO:0005524">
    <property type="term" value="F:ATP binding"/>
    <property type="evidence" value="ECO:0007669"/>
    <property type="project" value="UniProtKB-UniRule"/>
</dbReference>
<evidence type="ECO:0000256" key="3">
    <source>
        <dbReference type="ARBA" id="ARBA00022741"/>
    </source>
</evidence>
<dbReference type="Proteomes" id="UP000007800">
    <property type="component" value="Unassembled WGS sequence"/>
</dbReference>
<dbReference type="AlphaFoldDB" id="C5KPB9"/>
<dbReference type="GeneID" id="9043131"/>
<gene>
    <name evidence="12" type="ORF">Pmar_PMAR023880</name>
</gene>
<evidence type="ECO:0000256" key="1">
    <source>
        <dbReference type="ARBA" id="ARBA00022527"/>
    </source>
</evidence>
<dbReference type="PROSITE" id="PS00108">
    <property type="entry name" value="PROTEIN_KINASE_ST"/>
    <property type="match status" value="1"/>
</dbReference>
<reference evidence="12 13" key="1">
    <citation type="submission" date="2008-07" db="EMBL/GenBank/DDBJ databases">
        <authorList>
            <person name="El-Sayed N."/>
            <person name="Caler E."/>
            <person name="Inman J."/>
            <person name="Amedeo P."/>
            <person name="Hass B."/>
            <person name="Wortman J."/>
        </authorList>
    </citation>
    <scope>NUCLEOTIDE SEQUENCE [LARGE SCALE GENOMIC DNA]</scope>
    <source>
        <strain evidence="13">ATCC 50983 / TXsc</strain>
    </source>
</reference>
<evidence type="ECO:0000313" key="13">
    <source>
        <dbReference type="Proteomes" id="UP000007800"/>
    </source>
</evidence>
<evidence type="ECO:0000256" key="5">
    <source>
        <dbReference type="ARBA" id="ARBA00022840"/>
    </source>
</evidence>
<dbReference type="OrthoDB" id="40902at2759"/>
<keyword evidence="4 12" id="KW-0418">Kinase</keyword>
<dbReference type="Pfam" id="PF00069">
    <property type="entry name" value="Pkinase"/>
    <property type="match status" value="1"/>
</dbReference>
<dbReference type="GO" id="GO:0004674">
    <property type="term" value="F:protein serine/threonine kinase activity"/>
    <property type="evidence" value="ECO:0007669"/>
    <property type="project" value="UniProtKB-KW"/>
</dbReference>
<dbReference type="GO" id="GO:0008380">
    <property type="term" value="P:RNA splicing"/>
    <property type="evidence" value="ECO:0007669"/>
    <property type="project" value="InterPro"/>
</dbReference>
<evidence type="ECO:0000256" key="4">
    <source>
        <dbReference type="ARBA" id="ARBA00022777"/>
    </source>
</evidence>
<sequence length="450" mass="50728">MTKGDMREHLVANVMRASASRCLTSPKAASSLPQELLDSGFELAEEARPQLGEGSFARVSLVVRKDKFYALKTVTKGPLEARNMAEHVRASMKREVSLHSRMCTHPNIVALHDYFEDSRRIYMLLEWCPFGSLSGALATLAVDSAVKTLPLSITARSLLRYLHDNGVIHRDIKPDNILISNLTPGDIQIRLTDFGWSCLENDTTQIYSKCGTPGFAAPEVFAGRQQTPASDIWSIGAVPYFPLRKVCSILYLLGVWEHKLEDPKWKNTIVGKRKTYHDTVDRMRPLVTLLEHDEKLAQGEERRVPEAVVDVLKGVFKEIVKREYVEANKLYLDMTVGNQLWPMGGINLGVVQQVCRRVEEKSHLLDDIEVKRYTQGVKRLITVAMTMAWICFQFIRVDVILMQPSTVIPHTAEMVLKPSQLAFKIVQAVAMGKQELLREDLCKAITEQVG</sequence>
<evidence type="ECO:0000256" key="7">
    <source>
        <dbReference type="PIRSR" id="PIRSR630616-2"/>
    </source>
</evidence>
<dbReference type="SUPFAM" id="SSF56112">
    <property type="entry name" value="Protein kinase-like (PK-like)"/>
    <property type="match status" value="1"/>
</dbReference>
<dbReference type="PROSITE" id="PS00107">
    <property type="entry name" value="PROTEIN_KINASE_ATP"/>
    <property type="match status" value="1"/>
</dbReference>
<name>C5KPB9_PERM5</name>
<dbReference type="PANTHER" id="PTHR24350">
    <property type="entry name" value="SERINE/THREONINE-PROTEIN KINASE IAL-RELATED"/>
    <property type="match status" value="1"/>
</dbReference>
<feature type="binding site" evidence="7 9">
    <location>
        <position position="72"/>
    </location>
    <ligand>
        <name>ATP</name>
        <dbReference type="ChEBI" id="CHEBI:30616"/>
    </ligand>
</feature>
<feature type="binding site" evidence="7">
    <location>
        <position position="193"/>
    </location>
    <ligand>
        <name>ATP</name>
        <dbReference type="ChEBI" id="CHEBI:30616"/>
    </ligand>
</feature>
<dbReference type="InterPro" id="IPR008271">
    <property type="entry name" value="Ser/Thr_kinase_AS"/>
</dbReference>
<evidence type="ECO:0000256" key="9">
    <source>
        <dbReference type="PROSITE-ProRule" id="PRU10141"/>
    </source>
</evidence>
<dbReference type="InterPro" id="IPR017441">
    <property type="entry name" value="Protein_kinase_ATP_BS"/>
</dbReference>
<dbReference type="InterPro" id="IPR030616">
    <property type="entry name" value="Aur-like"/>
</dbReference>
<evidence type="ECO:0000256" key="6">
    <source>
        <dbReference type="PIRSR" id="PIRSR630616-1"/>
    </source>
</evidence>
<evidence type="ECO:0000313" key="12">
    <source>
        <dbReference type="EMBL" id="EER13666.1"/>
    </source>
</evidence>
<organism evidence="13">
    <name type="scientific">Perkinsus marinus (strain ATCC 50983 / TXsc)</name>
    <dbReference type="NCBI Taxonomy" id="423536"/>
    <lineage>
        <taxon>Eukaryota</taxon>
        <taxon>Sar</taxon>
        <taxon>Alveolata</taxon>
        <taxon>Perkinsozoa</taxon>
        <taxon>Perkinsea</taxon>
        <taxon>Perkinsida</taxon>
        <taxon>Perkinsidae</taxon>
        <taxon>Perkinsus</taxon>
    </lineage>
</organism>
<dbReference type="Gene3D" id="1.10.510.10">
    <property type="entry name" value="Transferase(Phosphotransferase) domain 1"/>
    <property type="match status" value="1"/>
</dbReference>
<dbReference type="GO" id="GO:0005681">
    <property type="term" value="C:spliceosomal complex"/>
    <property type="evidence" value="ECO:0007669"/>
    <property type="project" value="InterPro"/>
</dbReference>
<dbReference type="RefSeq" id="XP_002781871.1">
    <property type="nucleotide sequence ID" value="XM_002781825.1"/>
</dbReference>
<dbReference type="EMBL" id="GG675017">
    <property type="protein sequence ID" value="EER13666.1"/>
    <property type="molecule type" value="Genomic_DNA"/>
</dbReference>
<dbReference type="Gene3D" id="1.20.940.10">
    <property type="entry name" value="Functional domain of the splicing factor Prp18"/>
    <property type="match status" value="1"/>
</dbReference>
<protein>
    <submittedName>
        <fullName evidence="12">Spindle assembly checkpoint kinase, putative</fullName>
    </submittedName>
</protein>
<keyword evidence="5 7" id="KW-0067">ATP-binding</keyword>
<dbReference type="Pfam" id="PF02840">
    <property type="entry name" value="Prp18"/>
    <property type="match status" value="1"/>
</dbReference>
<evidence type="ECO:0000256" key="8">
    <source>
        <dbReference type="PIRSR" id="PIRSR630616-3"/>
    </source>
</evidence>
<evidence type="ECO:0000256" key="10">
    <source>
        <dbReference type="RuleBase" id="RU000304"/>
    </source>
</evidence>
<proteinExistence type="inferred from homology"/>
<comment type="similarity">
    <text evidence="10">Belongs to the protein kinase superfamily.</text>
</comment>
<keyword evidence="3 7" id="KW-0547">Nucleotide-binding</keyword>
<keyword evidence="1 10" id="KW-0723">Serine/threonine-protein kinase</keyword>
<dbReference type="InterPro" id="IPR011009">
    <property type="entry name" value="Kinase-like_dom_sf"/>
</dbReference>
<feature type="domain" description="Protein kinase" evidence="11">
    <location>
        <begin position="45"/>
        <end position="332"/>
    </location>
</feature>
<evidence type="ECO:0000256" key="2">
    <source>
        <dbReference type="ARBA" id="ARBA00022679"/>
    </source>
</evidence>
<dbReference type="InParanoid" id="C5KPB9"/>
<feature type="active site" description="Proton acceptor" evidence="6">
    <location>
        <position position="171"/>
    </location>
</feature>
<evidence type="ECO:0000259" key="11">
    <source>
        <dbReference type="PROSITE" id="PS50011"/>
    </source>
</evidence>
<dbReference type="InterPro" id="IPR000719">
    <property type="entry name" value="Prot_kinase_dom"/>
</dbReference>
<feature type="cross-link" description="Glycyl lysine isopeptide (Lys-Gly) (interchain with G-Cter in SUMO2)" evidence="8">
    <location>
        <position position="173"/>
    </location>
</feature>
<keyword evidence="2" id="KW-0808">Transferase</keyword>
<dbReference type="SUPFAM" id="SSF47938">
    <property type="entry name" value="Functional domain of the splicing factor Prp18"/>
    <property type="match status" value="1"/>
</dbReference>
<dbReference type="PROSITE" id="PS50011">
    <property type="entry name" value="PROTEIN_KINASE_DOM"/>
    <property type="match status" value="1"/>
</dbReference>
<dbReference type="InterPro" id="IPR004098">
    <property type="entry name" value="Prp18"/>
</dbReference>
<keyword evidence="13" id="KW-1185">Reference proteome</keyword>
<dbReference type="SMART" id="SM00220">
    <property type="entry name" value="S_TKc"/>
    <property type="match status" value="1"/>
</dbReference>